<evidence type="ECO:0000256" key="2">
    <source>
        <dbReference type="ARBA" id="ARBA00022786"/>
    </source>
</evidence>
<dbReference type="Pfam" id="PF00179">
    <property type="entry name" value="UQ_con"/>
    <property type="match status" value="1"/>
</dbReference>
<keyword evidence="4" id="KW-0067">ATP-binding</keyword>
<keyword evidence="7" id="KW-1185">Reference proteome</keyword>
<comment type="caution">
    <text evidence="6">The sequence shown here is derived from an EMBL/GenBank/DDBJ whole genome shotgun (WGS) entry which is preliminary data.</text>
</comment>
<dbReference type="SMART" id="SM00212">
    <property type="entry name" value="UBCc"/>
    <property type="match status" value="1"/>
</dbReference>
<comment type="similarity">
    <text evidence="4">Belongs to the ubiquitin-conjugating enzyme family.</text>
</comment>
<dbReference type="PROSITE" id="PS00183">
    <property type="entry name" value="UBC_1"/>
    <property type="match status" value="1"/>
</dbReference>
<organism evidence="6 7">
    <name type="scientific">Triparma laevis f. longispina</name>
    <dbReference type="NCBI Taxonomy" id="1714387"/>
    <lineage>
        <taxon>Eukaryota</taxon>
        <taxon>Sar</taxon>
        <taxon>Stramenopiles</taxon>
        <taxon>Ochrophyta</taxon>
        <taxon>Bolidophyceae</taxon>
        <taxon>Parmales</taxon>
        <taxon>Triparmaceae</taxon>
        <taxon>Triparma</taxon>
    </lineage>
</organism>
<evidence type="ECO:0000256" key="4">
    <source>
        <dbReference type="RuleBase" id="RU362109"/>
    </source>
</evidence>
<feature type="domain" description="UBC core" evidence="5">
    <location>
        <begin position="7"/>
        <end position="159"/>
    </location>
</feature>
<dbReference type="InterPro" id="IPR023313">
    <property type="entry name" value="UBQ-conjugating_AS"/>
</dbReference>
<feature type="active site" description="Glycyl thioester intermediate" evidence="3">
    <location>
        <position position="98"/>
    </location>
</feature>
<name>A0A9W6Z9L4_9STRA</name>
<evidence type="ECO:0000259" key="5">
    <source>
        <dbReference type="PROSITE" id="PS50127"/>
    </source>
</evidence>
<dbReference type="GO" id="GO:0016740">
    <property type="term" value="F:transferase activity"/>
    <property type="evidence" value="ECO:0007669"/>
    <property type="project" value="UniProtKB-KW"/>
</dbReference>
<dbReference type="EMBL" id="BRXW01000395">
    <property type="protein sequence ID" value="GMH50502.1"/>
    <property type="molecule type" value="Genomic_DNA"/>
</dbReference>
<keyword evidence="1" id="KW-0808">Transferase</keyword>
<reference evidence="7" key="1">
    <citation type="journal article" date="2023" name="Commun. Biol.">
        <title>Genome analysis of Parmales, the sister group of diatoms, reveals the evolutionary specialization of diatoms from phago-mixotrophs to photoautotrophs.</title>
        <authorList>
            <person name="Ban H."/>
            <person name="Sato S."/>
            <person name="Yoshikawa S."/>
            <person name="Yamada K."/>
            <person name="Nakamura Y."/>
            <person name="Ichinomiya M."/>
            <person name="Sato N."/>
            <person name="Blanc-Mathieu R."/>
            <person name="Endo H."/>
            <person name="Kuwata A."/>
            <person name="Ogata H."/>
        </authorList>
    </citation>
    <scope>NUCLEOTIDE SEQUENCE [LARGE SCALE GENOMIC DNA]</scope>
    <source>
        <strain evidence="7">NIES 3700</strain>
    </source>
</reference>
<gene>
    <name evidence="6" type="ORF">TrLO_g8183</name>
</gene>
<dbReference type="AlphaFoldDB" id="A0A9W6Z9L4"/>
<dbReference type="InterPro" id="IPR000608">
    <property type="entry name" value="UBC"/>
</dbReference>
<dbReference type="OrthoDB" id="406833at2759"/>
<dbReference type="GO" id="GO:0005524">
    <property type="term" value="F:ATP binding"/>
    <property type="evidence" value="ECO:0007669"/>
    <property type="project" value="UniProtKB-UniRule"/>
</dbReference>
<dbReference type="PROSITE" id="PS50127">
    <property type="entry name" value="UBC_2"/>
    <property type="match status" value="1"/>
</dbReference>
<protein>
    <recommendedName>
        <fullName evidence="5">UBC core domain-containing protein</fullName>
    </recommendedName>
</protein>
<keyword evidence="2 4" id="KW-0833">Ubl conjugation pathway</keyword>
<evidence type="ECO:0000313" key="7">
    <source>
        <dbReference type="Proteomes" id="UP001165122"/>
    </source>
</evidence>
<proteinExistence type="inferred from homology"/>
<dbReference type="SUPFAM" id="SSF54495">
    <property type="entry name" value="UBC-like"/>
    <property type="match status" value="1"/>
</dbReference>
<dbReference type="Gene3D" id="3.10.110.10">
    <property type="entry name" value="Ubiquitin Conjugating Enzyme"/>
    <property type="match status" value="1"/>
</dbReference>
<evidence type="ECO:0000256" key="1">
    <source>
        <dbReference type="ARBA" id="ARBA00022679"/>
    </source>
</evidence>
<dbReference type="Proteomes" id="UP001165122">
    <property type="component" value="Unassembled WGS sequence"/>
</dbReference>
<evidence type="ECO:0000256" key="3">
    <source>
        <dbReference type="PROSITE-ProRule" id="PRU10133"/>
    </source>
</evidence>
<dbReference type="PANTHER" id="PTHR24068">
    <property type="entry name" value="UBIQUITIN-CONJUGATING ENZYME E2"/>
    <property type="match status" value="1"/>
</dbReference>
<keyword evidence="4" id="KW-0547">Nucleotide-binding</keyword>
<sequence length="159" mass="17675">MSNNLEFCSSFTRRQLKEIAKFSVPNFTLDQNPTDCPPGSLRVSFSGPSDSLYSTENFLLRIRFPTTHPFTSPEIIFDTSTGLPSPFHPHIYSNGHICLSILGDEWSPALTIQSVVLSVASLLSTCAEKVRPEGDTIYSERVGDRSPLLTSWLFDDDTV</sequence>
<dbReference type="CDD" id="cd23808">
    <property type="entry name" value="UBCc_UBE2W"/>
    <property type="match status" value="1"/>
</dbReference>
<evidence type="ECO:0000313" key="6">
    <source>
        <dbReference type="EMBL" id="GMH50502.1"/>
    </source>
</evidence>
<accession>A0A9W6Z9L4</accession>
<dbReference type="InterPro" id="IPR016135">
    <property type="entry name" value="UBQ-conjugating_enzyme/RWD"/>
</dbReference>